<feature type="chain" id="PRO_5045318153" evidence="1">
    <location>
        <begin position="36"/>
        <end position="356"/>
    </location>
</feature>
<keyword evidence="1" id="KW-0732">Signal</keyword>
<reference evidence="2 3" key="1">
    <citation type="journal article" date="2023" name="bioRxiv">
        <title>High-quality genome assemblies of four members of thePodospora anserinaspecies complex.</title>
        <authorList>
            <person name="Ament-Velasquez S.L."/>
            <person name="Vogan A.A."/>
            <person name="Wallerman O."/>
            <person name="Hartmann F."/>
            <person name="Gautier V."/>
            <person name="Silar P."/>
            <person name="Giraud T."/>
            <person name="Johannesson H."/>
        </authorList>
    </citation>
    <scope>NUCLEOTIDE SEQUENCE [LARGE SCALE GENOMIC DNA]</scope>
    <source>
        <strain evidence="2 3">CBS 112042</strain>
    </source>
</reference>
<dbReference type="Pfam" id="PF00300">
    <property type="entry name" value="His_Phos_1"/>
    <property type="match status" value="1"/>
</dbReference>
<dbReference type="SUPFAM" id="SSF53254">
    <property type="entry name" value="Phosphoglycerate mutase-like"/>
    <property type="match status" value="1"/>
</dbReference>
<evidence type="ECO:0000313" key="2">
    <source>
        <dbReference type="EMBL" id="KAK4641195.1"/>
    </source>
</evidence>
<comment type="caution">
    <text evidence="2">The sequence shown here is derived from an EMBL/GenBank/DDBJ whole genome shotgun (WGS) entry which is preliminary data.</text>
</comment>
<organism evidence="2 3">
    <name type="scientific">Podospora bellae-mahoneyi</name>
    <dbReference type="NCBI Taxonomy" id="2093777"/>
    <lineage>
        <taxon>Eukaryota</taxon>
        <taxon>Fungi</taxon>
        <taxon>Dikarya</taxon>
        <taxon>Ascomycota</taxon>
        <taxon>Pezizomycotina</taxon>
        <taxon>Sordariomycetes</taxon>
        <taxon>Sordariomycetidae</taxon>
        <taxon>Sordariales</taxon>
        <taxon>Podosporaceae</taxon>
        <taxon>Podospora</taxon>
    </lineage>
</organism>
<accession>A0ABR0FDT8</accession>
<name>A0ABR0FDT8_9PEZI</name>
<dbReference type="PANTHER" id="PTHR48100">
    <property type="entry name" value="BROAD-SPECIFICITY PHOSPHATASE YOR283W-RELATED"/>
    <property type="match status" value="1"/>
</dbReference>
<dbReference type="SMART" id="SM00855">
    <property type="entry name" value="PGAM"/>
    <property type="match status" value="1"/>
</dbReference>
<dbReference type="Gene3D" id="3.40.50.1240">
    <property type="entry name" value="Phosphoglycerate mutase-like"/>
    <property type="match status" value="1"/>
</dbReference>
<dbReference type="GeneID" id="87900916"/>
<evidence type="ECO:0000313" key="3">
    <source>
        <dbReference type="Proteomes" id="UP001322138"/>
    </source>
</evidence>
<dbReference type="PANTHER" id="PTHR48100:SF1">
    <property type="entry name" value="HISTIDINE PHOSPHATASE FAMILY PROTEIN-RELATED"/>
    <property type="match status" value="1"/>
</dbReference>
<sequence length="356" mass="40580">MFTMIGQHATGAGHWSGWSMLKLLLLMSFPTLSLTAPPSVSHPIASSESESMKSLAALKTMAPKYRFTAVPGYFQMAGRGPRNEVPTMPGMGLIDQPYPTDEAFDPQRSKQPWERFVNLLNSWNESEKGKAAYKLIYVTRHGQGYHNAKESDVGSAEWETRWVMLNGDDNSTWFDSHLTLEGIRQAMTMNAFWQDAATTLKLPLPRRYYASPLARCLETCKFSFEGIELPPGQEKPPFKPIIKELLRERLHFHTCDRRRNGTWIRENFPEFEFEEGFVDEDVYWKTEGRETLQEHAARTMALLEDVFEHDDEQIISFSTHSGTIAALIKATGHEDFFVEPGNVVPFLIKGEIIQPN</sequence>
<dbReference type="Proteomes" id="UP001322138">
    <property type="component" value="Unassembled WGS sequence"/>
</dbReference>
<protein>
    <submittedName>
        <fullName evidence="2">Phosphoglycerate mutase pmu1</fullName>
    </submittedName>
</protein>
<dbReference type="EMBL" id="JAFFGZ010000008">
    <property type="protein sequence ID" value="KAK4641195.1"/>
    <property type="molecule type" value="Genomic_DNA"/>
</dbReference>
<proteinExistence type="predicted"/>
<dbReference type="CDD" id="cd07067">
    <property type="entry name" value="HP_PGM_like"/>
    <property type="match status" value="1"/>
</dbReference>
<dbReference type="InterPro" id="IPR013078">
    <property type="entry name" value="His_Pase_superF_clade-1"/>
</dbReference>
<evidence type="ECO:0000256" key="1">
    <source>
        <dbReference type="SAM" id="SignalP"/>
    </source>
</evidence>
<gene>
    <name evidence="2" type="primary">PMU1</name>
    <name evidence="2" type="ORF">QC761_610220</name>
</gene>
<dbReference type="InterPro" id="IPR050275">
    <property type="entry name" value="PGM_Phosphatase"/>
</dbReference>
<feature type="signal peptide" evidence="1">
    <location>
        <begin position="1"/>
        <end position="35"/>
    </location>
</feature>
<dbReference type="RefSeq" id="XP_062730171.1">
    <property type="nucleotide sequence ID" value="XM_062881434.1"/>
</dbReference>
<keyword evidence="3" id="KW-1185">Reference proteome</keyword>
<dbReference type="InterPro" id="IPR029033">
    <property type="entry name" value="His_PPase_superfam"/>
</dbReference>